<gene>
    <name evidence="1" type="ordered locus">Deipe_0137</name>
</gene>
<evidence type="ECO:0000313" key="1">
    <source>
        <dbReference type="EMBL" id="AFZ65745.1"/>
    </source>
</evidence>
<protein>
    <submittedName>
        <fullName evidence="1">Uncharacterized protein</fullName>
    </submittedName>
</protein>
<reference evidence="2" key="1">
    <citation type="submission" date="2012-03" db="EMBL/GenBank/DDBJ databases">
        <title>Complete sequence of chromosome of Deinococcus peraridilitoris DSM 19664.</title>
        <authorList>
            <person name="Lucas S."/>
            <person name="Copeland A."/>
            <person name="Lapidus A."/>
            <person name="Glavina del Rio T."/>
            <person name="Dalin E."/>
            <person name="Tice H."/>
            <person name="Bruce D."/>
            <person name="Goodwin L."/>
            <person name="Pitluck S."/>
            <person name="Peters L."/>
            <person name="Mikhailova N."/>
            <person name="Lu M."/>
            <person name="Kyrpides N."/>
            <person name="Mavromatis K."/>
            <person name="Ivanova N."/>
            <person name="Brettin T."/>
            <person name="Detter J.C."/>
            <person name="Han C."/>
            <person name="Larimer F."/>
            <person name="Land M."/>
            <person name="Hauser L."/>
            <person name="Markowitz V."/>
            <person name="Cheng J.-F."/>
            <person name="Hugenholtz P."/>
            <person name="Woyke T."/>
            <person name="Wu D."/>
            <person name="Pukall R."/>
            <person name="Steenblock K."/>
            <person name="Brambilla E."/>
            <person name="Klenk H.-P."/>
            <person name="Eisen J.A."/>
        </authorList>
    </citation>
    <scope>NUCLEOTIDE SEQUENCE [LARGE SCALE GENOMIC DNA]</scope>
    <source>
        <strain evidence="2">DSM 19664 / LMG 22246 / CIP 109416 / KR-200</strain>
    </source>
</reference>
<accession>K9ZYB4</accession>
<dbReference type="Proteomes" id="UP000010467">
    <property type="component" value="Chromosome"/>
</dbReference>
<keyword evidence="2" id="KW-1185">Reference proteome</keyword>
<dbReference type="RefSeq" id="WP_015234056.1">
    <property type="nucleotide sequence ID" value="NC_019793.1"/>
</dbReference>
<name>K9ZYB4_DEIPD</name>
<sequence>MKLTDLSFPTRLHVSQHGHDFTYRIRSLEELQEKLKPDPKQVAGIKVVGVEYFGRSFRWSCWSWI</sequence>
<dbReference type="HOGENOM" id="CLU_2842520_0_0_0"/>
<proteinExistence type="predicted"/>
<organism evidence="1 2">
    <name type="scientific">Deinococcus peraridilitoris (strain DSM 19664 / LMG 22246 / CIP 109416 / KR-200)</name>
    <dbReference type="NCBI Taxonomy" id="937777"/>
    <lineage>
        <taxon>Bacteria</taxon>
        <taxon>Thermotogati</taxon>
        <taxon>Deinococcota</taxon>
        <taxon>Deinococci</taxon>
        <taxon>Deinococcales</taxon>
        <taxon>Deinococcaceae</taxon>
        <taxon>Deinococcus</taxon>
    </lineage>
</organism>
<dbReference type="PATRIC" id="fig|937777.3.peg.143"/>
<dbReference type="EMBL" id="CP003382">
    <property type="protein sequence ID" value="AFZ65745.1"/>
    <property type="molecule type" value="Genomic_DNA"/>
</dbReference>
<evidence type="ECO:0000313" key="2">
    <source>
        <dbReference type="Proteomes" id="UP000010467"/>
    </source>
</evidence>
<dbReference type="AlphaFoldDB" id="K9ZYB4"/>
<dbReference type="KEGG" id="dpd:Deipe_0137"/>